<organism evidence="1 2">
    <name type="scientific">Akkermansia biwaensis</name>
    <dbReference type="NCBI Taxonomy" id="2946555"/>
    <lineage>
        <taxon>Bacteria</taxon>
        <taxon>Pseudomonadati</taxon>
        <taxon>Verrucomicrobiota</taxon>
        <taxon>Verrucomicrobiia</taxon>
        <taxon>Verrucomicrobiales</taxon>
        <taxon>Akkermansiaceae</taxon>
        <taxon>Akkermansia</taxon>
    </lineage>
</organism>
<dbReference type="Proteomes" id="UP001062263">
    <property type="component" value="Chromosome"/>
</dbReference>
<evidence type="ECO:0000313" key="1">
    <source>
        <dbReference type="EMBL" id="BDL44092.1"/>
    </source>
</evidence>
<proteinExistence type="predicted"/>
<protein>
    <submittedName>
        <fullName evidence="1">Uncharacterized protein</fullName>
    </submittedName>
</protein>
<sequence length="402" mass="45893">MLGGVCALVLCSCGDRKDGPAQAEEDGSGELSPVESYEELLSLRLRDVEQMADLIVSVQDRDRGEGVMEELGRLAERQKQYEVNCRQLLTLNPDIQELSREKHPVFHAILRERVVKAHSQVMEQLLRIHDVKYYGSAVIKDDLEKYGLKLTNKRMAQYLNSRMLPSMEAYLAQYSSMVDMLEGIDCKVAADAYAVSLALQCRMVQEQAVNVLRMEHTYQAWLPGFENYYPKGLAKLRVKADAECKRCFRALLKLATARMYDSPLLAKTVAGIWVDHPLMIDSPEFWNDPMMTMEEFCLSLERINLLLQDVKDPETADKRAIELVEVVSRLKRLRGHINRFQESGKMETVKANDLERVSRRAEDAEMTVSGAMARLIVETDVVTRSPLLSHALGFYRYVMYAR</sequence>
<keyword evidence="2" id="KW-1185">Reference proteome</keyword>
<evidence type="ECO:0000313" key="2">
    <source>
        <dbReference type="Proteomes" id="UP001062263"/>
    </source>
</evidence>
<dbReference type="EMBL" id="AP025943">
    <property type="protein sequence ID" value="BDL44092.1"/>
    <property type="molecule type" value="Genomic_DNA"/>
</dbReference>
<reference evidence="1" key="1">
    <citation type="submission" date="2022-06" db="EMBL/GenBank/DDBJ databases">
        <title>Akkermansia biwalacus sp. nov., an anaerobic mucin-degrading bacterium isolated from human intestine.</title>
        <authorList>
            <person name="Kobayashi Y."/>
            <person name="Inoue S."/>
            <person name="Kawahara T."/>
            <person name="Kohda N."/>
        </authorList>
    </citation>
    <scope>NUCLEOTIDE SEQUENCE</scope>
    <source>
        <strain evidence="1">WON2089</strain>
    </source>
</reference>
<name>A0ABM7ZH88_9BACT</name>
<gene>
    <name evidence="1" type="ORF">Abiwalacus_16660</name>
</gene>
<accession>A0ABM7ZH88</accession>